<keyword evidence="12" id="KW-1185">Reference proteome</keyword>
<evidence type="ECO:0000256" key="9">
    <source>
        <dbReference type="ARBA" id="ARBA00023136"/>
    </source>
</evidence>
<comment type="caution">
    <text evidence="11">The sequence shown here is derived from an EMBL/GenBank/DDBJ whole genome shotgun (WGS) entry which is preliminary data.</text>
</comment>
<proteinExistence type="inferred from homology"/>
<dbReference type="GO" id="GO:0015628">
    <property type="term" value="P:protein secretion by the type II secretion system"/>
    <property type="evidence" value="ECO:0007669"/>
    <property type="project" value="InterPro"/>
</dbReference>
<gene>
    <name evidence="11" type="ORF">EKH79_16205</name>
</gene>
<accession>A0A3S0RCY5</accession>
<dbReference type="InterPro" id="IPR022792">
    <property type="entry name" value="T2SS_protein-GspN"/>
</dbReference>
<reference evidence="11 12" key="1">
    <citation type="submission" date="2018-12" db="EMBL/GenBank/DDBJ databases">
        <title>Dyella dinghuensis sp. nov. DHOA06 and Dyella choica sp. nov. 4M-K27, isolated from forest soil.</title>
        <authorList>
            <person name="Qiu L.-H."/>
            <person name="Gao Z.-H."/>
        </authorList>
    </citation>
    <scope>NUCLEOTIDE SEQUENCE [LARGE SCALE GENOMIC DNA]</scope>
    <source>
        <strain evidence="11 12">DHOA06</strain>
    </source>
</reference>
<keyword evidence="9" id="KW-0472">Membrane</keyword>
<dbReference type="EMBL" id="RYZR01000007">
    <property type="protein sequence ID" value="RUL62413.1"/>
    <property type="molecule type" value="Genomic_DNA"/>
</dbReference>
<dbReference type="GO" id="GO:0015627">
    <property type="term" value="C:type II protein secretion system complex"/>
    <property type="evidence" value="ECO:0007669"/>
    <property type="project" value="InterPro"/>
</dbReference>
<evidence type="ECO:0000256" key="4">
    <source>
        <dbReference type="ARBA" id="ARBA00022448"/>
    </source>
</evidence>
<organism evidence="11 12">
    <name type="scientific">Dyella dinghuensis</name>
    <dbReference type="NCBI Taxonomy" id="1920169"/>
    <lineage>
        <taxon>Bacteria</taxon>
        <taxon>Pseudomonadati</taxon>
        <taxon>Pseudomonadota</taxon>
        <taxon>Gammaproteobacteria</taxon>
        <taxon>Lysobacterales</taxon>
        <taxon>Rhodanobacteraceae</taxon>
        <taxon>Dyella</taxon>
    </lineage>
</organism>
<evidence type="ECO:0000256" key="2">
    <source>
        <dbReference type="ARBA" id="ARBA00007208"/>
    </source>
</evidence>
<dbReference type="GO" id="GO:0005886">
    <property type="term" value="C:plasma membrane"/>
    <property type="evidence" value="ECO:0007669"/>
    <property type="project" value="UniProtKB-SubCell"/>
</dbReference>
<dbReference type="AlphaFoldDB" id="A0A3S0RCY5"/>
<keyword evidence="6" id="KW-0997">Cell inner membrane</keyword>
<protein>
    <recommendedName>
        <fullName evidence="3">Type II secretion system protein N</fullName>
    </recommendedName>
    <alternativeName>
        <fullName evidence="10">General secretion pathway protein N</fullName>
    </alternativeName>
</protein>
<evidence type="ECO:0000256" key="8">
    <source>
        <dbReference type="ARBA" id="ARBA00022927"/>
    </source>
</evidence>
<keyword evidence="8" id="KW-0653">Protein transport</keyword>
<evidence type="ECO:0000313" key="12">
    <source>
        <dbReference type="Proteomes" id="UP000267077"/>
    </source>
</evidence>
<keyword evidence="4" id="KW-0813">Transport</keyword>
<comment type="similarity">
    <text evidence="2">Belongs to the GSP N family.</text>
</comment>
<dbReference type="Pfam" id="PF01203">
    <property type="entry name" value="T2SSN"/>
    <property type="match status" value="1"/>
</dbReference>
<sequence>MVMKRLRIVLIGLVVLVAVLAAIVWWLPASWAVPVLRSRLHGLQLQQVTGTVWQGKAEQVSTGAGEPLGTVEWSLSRRALLGDIDLDLRLQQPQLSFQGHMHELSNTQDEWRDVTLSLDPSMLDVQPWLHAKPVGQLKLTVARAQLQGGWPMQVDAAAHWAHAAVHTAQGVATLGDMSAQITGDNGVLQATLSDDGDGALHMSGLLSFSPLGWSLQMSLKPRKDDPVLTQWLHTLGRPEADGTVRLGYRGGLAQMNSTQGAQ</sequence>
<dbReference type="Proteomes" id="UP000267077">
    <property type="component" value="Unassembled WGS sequence"/>
</dbReference>
<evidence type="ECO:0000256" key="3">
    <source>
        <dbReference type="ARBA" id="ARBA00021563"/>
    </source>
</evidence>
<evidence type="ECO:0000256" key="1">
    <source>
        <dbReference type="ARBA" id="ARBA00004533"/>
    </source>
</evidence>
<evidence type="ECO:0000256" key="6">
    <source>
        <dbReference type="ARBA" id="ARBA00022519"/>
    </source>
</evidence>
<evidence type="ECO:0000313" key="11">
    <source>
        <dbReference type="EMBL" id="RUL62413.1"/>
    </source>
</evidence>
<evidence type="ECO:0000256" key="7">
    <source>
        <dbReference type="ARBA" id="ARBA00022692"/>
    </source>
</evidence>
<evidence type="ECO:0000256" key="10">
    <source>
        <dbReference type="ARBA" id="ARBA00030772"/>
    </source>
</evidence>
<comment type="subcellular location">
    <subcellularLocation>
        <location evidence="1">Cell inner membrane</location>
    </subcellularLocation>
</comment>
<name>A0A3S0RCY5_9GAMM</name>
<evidence type="ECO:0000256" key="5">
    <source>
        <dbReference type="ARBA" id="ARBA00022475"/>
    </source>
</evidence>
<keyword evidence="5" id="KW-1003">Cell membrane</keyword>
<keyword evidence="7" id="KW-0812">Transmembrane</keyword>